<proteinExistence type="predicted"/>
<evidence type="ECO:0000313" key="4">
    <source>
        <dbReference type="Proteomes" id="UP001242010"/>
    </source>
</evidence>
<dbReference type="Pfam" id="PF11918">
    <property type="entry name" value="Peptidase_S41_N"/>
    <property type="match status" value="1"/>
</dbReference>
<feature type="domain" description="Tail specific protease" evidence="2">
    <location>
        <begin position="120"/>
        <end position="313"/>
    </location>
</feature>
<dbReference type="SUPFAM" id="SSF52096">
    <property type="entry name" value="ClpP/crotonase"/>
    <property type="match status" value="1"/>
</dbReference>
<dbReference type="Proteomes" id="UP001242010">
    <property type="component" value="Chromosome"/>
</dbReference>
<keyword evidence="1" id="KW-0732">Signal</keyword>
<dbReference type="InterPro" id="IPR005151">
    <property type="entry name" value="Tail-specific_protease"/>
</dbReference>
<dbReference type="PANTHER" id="PTHR11261">
    <property type="entry name" value="INTERPHOTORECEPTOR RETINOID-BINDING PROTEIN"/>
    <property type="match status" value="1"/>
</dbReference>
<feature type="signal peptide" evidence="1">
    <location>
        <begin position="1"/>
        <end position="18"/>
    </location>
</feature>
<dbReference type="RefSeq" id="WP_286353118.1">
    <property type="nucleotide sequence ID" value="NZ_AP027079.1"/>
</dbReference>
<dbReference type="Gene3D" id="3.30.750.44">
    <property type="match status" value="1"/>
</dbReference>
<protein>
    <submittedName>
        <fullName evidence="3">Interphotoreceptor retinoid-binding protein</fullName>
    </submittedName>
</protein>
<dbReference type="EMBL" id="AP027079">
    <property type="protein sequence ID" value="BDU69391.1"/>
    <property type="molecule type" value="Genomic_DNA"/>
</dbReference>
<dbReference type="Gene3D" id="3.90.226.10">
    <property type="entry name" value="2-enoyl-CoA Hydratase, Chain A, domain 1"/>
    <property type="match status" value="1"/>
</dbReference>
<evidence type="ECO:0000259" key="2">
    <source>
        <dbReference type="SMART" id="SM00245"/>
    </source>
</evidence>
<evidence type="ECO:0000313" key="3">
    <source>
        <dbReference type="EMBL" id="BDU69391.1"/>
    </source>
</evidence>
<keyword evidence="4" id="KW-1185">Reference proteome</keyword>
<name>A0ABM8DR74_9BACT</name>
<evidence type="ECO:0000256" key="1">
    <source>
        <dbReference type="SAM" id="SignalP"/>
    </source>
</evidence>
<dbReference type="CDD" id="cd07563">
    <property type="entry name" value="Peptidase_S41_IRBP"/>
    <property type="match status" value="1"/>
</dbReference>
<dbReference type="InterPro" id="IPR029045">
    <property type="entry name" value="ClpP/crotonase-like_dom_sf"/>
</dbReference>
<dbReference type="SMART" id="SM00245">
    <property type="entry name" value="TSPc"/>
    <property type="match status" value="1"/>
</dbReference>
<gene>
    <name evidence="3" type="ORF">GETHOR_14920</name>
</gene>
<reference evidence="4" key="1">
    <citation type="journal article" date="2023" name="Int. J. Syst. Evol. Microbiol.">
        <title>Mesoterricola silvestris gen. nov., sp. nov., Mesoterricola sediminis sp. nov., Geothrix oryzae sp. nov., Geothrix edaphica sp. nov., Geothrix rubra sp. nov., and Geothrix limicola sp. nov., six novel members of Acidobacteriota isolated from soils.</title>
        <authorList>
            <person name="Itoh H."/>
            <person name="Sugisawa Y."/>
            <person name="Mise K."/>
            <person name="Xu Z."/>
            <person name="Kuniyasu M."/>
            <person name="Ushijima N."/>
            <person name="Kawano K."/>
            <person name="Kobayashi E."/>
            <person name="Shiratori Y."/>
            <person name="Masuda Y."/>
            <person name="Senoo K."/>
        </authorList>
    </citation>
    <scope>NUCLEOTIDE SEQUENCE [LARGE SCALE GENOMIC DNA]</scope>
    <source>
        <strain evidence="4">Red222</strain>
    </source>
</reference>
<sequence length="352" mass="37609">MAHAPTFISLFLAASLLAEVPAPPPKAANAAVDAAFIRTTLAALQDALGREYFDPSVAAKVAEGLGKRLAEGRYLKAAGIEALAGALTEDLYAMTKDKHLQVTPAVEAPVGLAGVASADATPREVAARRINFGIQRMEILPGNVGYLQFTAFYRPDEAREAIASAMALLRHTDALILDLRDNGGGSSGTLALLASYFYETQGLPLFEVVPRPPAKVVKFTTVTTTLPDRNQQRPTYVLVSGNTWSAGEGLACLLQDRHRAEVIGETTPGAGNQARTHRLNARLEVTIPNGIVRTAIRQQSWEGTGVVPDIPAKAPDALRLAHMRALQNLLKTTPSGTWRDALEKHLALLMNG</sequence>
<dbReference type="Pfam" id="PF03572">
    <property type="entry name" value="Peptidase_S41"/>
    <property type="match status" value="1"/>
</dbReference>
<organism evidence="3 4">
    <name type="scientific">Geothrix oryzae</name>
    <dbReference type="NCBI Taxonomy" id="2927975"/>
    <lineage>
        <taxon>Bacteria</taxon>
        <taxon>Pseudomonadati</taxon>
        <taxon>Acidobacteriota</taxon>
        <taxon>Holophagae</taxon>
        <taxon>Holophagales</taxon>
        <taxon>Holophagaceae</taxon>
        <taxon>Geothrix</taxon>
    </lineage>
</organism>
<feature type="chain" id="PRO_5045709179" evidence="1">
    <location>
        <begin position="19"/>
        <end position="352"/>
    </location>
</feature>
<accession>A0ABM8DR74</accession>
<dbReference type="PANTHER" id="PTHR11261:SF3">
    <property type="entry name" value="RETINOL-BINDING PROTEIN 3"/>
    <property type="match status" value="1"/>
</dbReference>